<dbReference type="CDD" id="cd07185">
    <property type="entry name" value="OmpA_C-like"/>
    <property type="match status" value="1"/>
</dbReference>
<gene>
    <name evidence="12" type="ordered locus">Bache_3240</name>
</gene>
<reference key="1">
    <citation type="submission" date="2010-11" db="EMBL/GenBank/DDBJ databases">
        <title>The complete genome of Bacteroides helcogenes P 36-108.</title>
        <authorList>
            <consortium name="US DOE Joint Genome Institute (JGI-PGF)"/>
            <person name="Lucas S."/>
            <person name="Copeland A."/>
            <person name="Lapidus A."/>
            <person name="Bruce D."/>
            <person name="Goodwin L."/>
            <person name="Pitluck S."/>
            <person name="Kyrpides N."/>
            <person name="Mavromatis K."/>
            <person name="Ivanova N."/>
            <person name="Zeytun A."/>
            <person name="Brettin T."/>
            <person name="Detter J.C."/>
            <person name="Tapia R."/>
            <person name="Han C."/>
            <person name="Land M."/>
            <person name="Hauser L."/>
            <person name="Markowitz V."/>
            <person name="Cheng J.-F."/>
            <person name="Hugenholtz P."/>
            <person name="Woyke T."/>
            <person name="Wu D."/>
            <person name="Gronow S."/>
            <person name="Wellnitz S."/>
            <person name="Brambilla E."/>
            <person name="Klenk H.-P."/>
            <person name="Eisen J.A."/>
        </authorList>
    </citation>
    <scope>NUCLEOTIDE SEQUENCE</scope>
    <source>
        <strain>P 36-108</strain>
    </source>
</reference>
<proteinExistence type="predicted"/>
<dbReference type="InterPro" id="IPR036737">
    <property type="entry name" value="OmpA-like_sf"/>
</dbReference>
<dbReference type="Pfam" id="PF00691">
    <property type="entry name" value="OmpA"/>
    <property type="match status" value="1"/>
</dbReference>
<dbReference type="PANTHER" id="PTHR30329:SF21">
    <property type="entry name" value="LIPOPROTEIN YIAD-RELATED"/>
    <property type="match status" value="1"/>
</dbReference>
<dbReference type="Gene3D" id="2.40.160.20">
    <property type="match status" value="1"/>
</dbReference>
<evidence type="ECO:0000256" key="3">
    <source>
        <dbReference type="ARBA" id="ARBA00022452"/>
    </source>
</evidence>
<dbReference type="GO" id="GO:0006811">
    <property type="term" value="P:monoatomic ion transport"/>
    <property type="evidence" value="ECO:0007669"/>
    <property type="project" value="UniProtKB-KW"/>
</dbReference>
<dbReference type="AlphaFoldDB" id="E6SSB3"/>
<sequence>MRKRTITGITVVLLLFVPFVAIAQDGKDMQKDYSEGFYIGLKGGLPFGMSTFSSFGADKTRFGMSGGIYGGYRFSHVWSLEASAAFGKLDMSAQDCCIEKGYWLGIDGNRYNAPVTDMEGYGYSDLKNSVSMQRYGLHLNVNLLGLIKPARYGRWSVGISPAVYAVGTKATIKTISSGKQLLKGGNEWHLGVGGDLNVSYRITDNLSAGAYSGITYLAGKRMDGVPEHLHKNNYIWESGIRIGWAFGKTVKHKKATIAPMQQTESIVEYEKPSTEQNIVKDSVISEHPMKDEIKVTVTDPTERTSSIKFPIISFSFNSVWIEPSQRTKLHEIKLLLEKNPQTTITISGWCDNKGSEDVNKRISAKRADAVKLWLVRRGISTERIITEGCGIDRQQTDVDKVRRAEIKERRN</sequence>
<keyword evidence="5" id="KW-0406">Ion transport</keyword>
<name>E6SSB3_BACT6</name>
<dbReference type="EMBL" id="CP002352">
    <property type="protein sequence ID" value="ADV45164.1"/>
    <property type="molecule type" value="Genomic_DNA"/>
</dbReference>
<evidence type="ECO:0000313" key="12">
    <source>
        <dbReference type="EMBL" id="ADV45164.1"/>
    </source>
</evidence>
<dbReference type="Proteomes" id="UP000008630">
    <property type="component" value="Chromosome"/>
</dbReference>
<evidence type="ECO:0000256" key="8">
    <source>
        <dbReference type="ARBA" id="ARBA00023237"/>
    </source>
</evidence>
<dbReference type="GO" id="GO:0046930">
    <property type="term" value="C:pore complex"/>
    <property type="evidence" value="ECO:0007669"/>
    <property type="project" value="UniProtKB-KW"/>
</dbReference>
<dbReference type="RefSeq" id="WP_013548751.1">
    <property type="nucleotide sequence ID" value="NC_014933.1"/>
</dbReference>
<dbReference type="KEGG" id="bhl:Bache_3240"/>
<dbReference type="GO" id="GO:0015288">
    <property type="term" value="F:porin activity"/>
    <property type="evidence" value="ECO:0007669"/>
    <property type="project" value="UniProtKB-KW"/>
</dbReference>
<dbReference type="PROSITE" id="PS51123">
    <property type="entry name" value="OMPA_2"/>
    <property type="match status" value="1"/>
</dbReference>
<feature type="chain" id="PRO_5005674381" evidence="10">
    <location>
        <begin position="24"/>
        <end position="411"/>
    </location>
</feature>
<evidence type="ECO:0000256" key="9">
    <source>
        <dbReference type="PROSITE-ProRule" id="PRU00473"/>
    </source>
</evidence>
<evidence type="ECO:0000256" key="7">
    <source>
        <dbReference type="ARBA" id="ARBA00023136"/>
    </source>
</evidence>
<keyword evidence="2" id="KW-0813">Transport</keyword>
<accession>E6SSB3</accession>
<keyword evidence="13" id="KW-1185">Reference proteome</keyword>
<reference evidence="12 13" key="2">
    <citation type="journal article" date="2011" name="Stand. Genomic Sci.">
        <title>Complete genome sequence of Bacteroides helcogenes type strain (P 36-108).</title>
        <authorList>
            <person name="Pati A."/>
            <person name="Gronow S."/>
            <person name="Zeytun A."/>
            <person name="Lapidus A."/>
            <person name="Nolan M."/>
            <person name="Hammon N."/>
            <person name="Deshpande S."/>
            <person name="Cheng J.F."/>
            <person name="Tapia R."/>
            <person name="Han C."/>
            <person name="Goodwin L."/>
            <person name="Pitluck S."/>
            <person name="Liolios K."/>
            <person name="Pagani I."/>
            <person name="Ivanova N."/>
            <person name="Mavromatis K."/>
            <person name="Chen A."/>
            <person name="Palaniappan K."/>
            <person name="Land M."/>
            <person name="Hauser L."/>
            <person name="Chang Y.J."/>
            <person name="Jeffries C.D."/>
            <person name="Detter J.C."/>
            <person name="Brambilla E."/>
            <person name="Rohde M."/>
            <person name="Goker M."/>
            <person name="Woyke T."/>
            <person name="Bristow J."/>
            <person name="Eisen J.A."/>
            <person name="Markowitz V."/>
            <person name="Hugenholtz P."/>
            <person name="Kyrpides N.C."/>
            <person name="Klenk H.P."/>
            <person name="Lucas S."/>
        </authorList>
    </citation>
    <scope>NUCLEOTIDE SEQUENCE [LARGE SCALE GENOMIC DNA]</scope>
    <source>
        <strain evidence="13">ATCC 35417 / DSM 20613 / JCM 6297 / CCUG 15421 / P 36-108</strain>
    </source>
</reference>
<evidence type="ECO:0000256" key="4">
    <source>
        <dbReference type="ARBA" id="ARBA00022692"/>
    </source>
</evidence>
<keyword evidence="4" id="KW-0812">Transmembrane</keyword>
<keyword evidence="7 9" id="KW-0472">Membrane</keyword>
<protein>
    <submittedName>
        <fullName evidence="12">OmpA/MotB domain protein</fullName>
    </submittedName>
</protein>
<organism evidence="12 13">
    <name type="scientific">Bacteroides helcogenes (strain ATCC 35417 / DSM 20613 / JCM 6297 / CCUG 15421 / P 36-108)</name>
    <dbReference type="NCBI Taxonomy" id="693979"/>
    <lineage>
        <taxon>Bacteria</taxon>
        <taxon>Pseudomonadati</taxon>
        <taxon>Bacteroidota</taxon>
        <taxon>Bacteroidia</taxon>
        <taxon>Bacteroidales</taxon>
        <taxon>Bacteroidaceae</taxon>
        <taxon>Bacteroides</taxon>
    </lineage>
</organism>
<feature type="signal peptide" evidence="10">
    <location>
        <begin position="1"/>
        <end position="23"/>
    </location>
</feature>
<keyword evidence="6" id="KW-0626">Porin</keyword>
<evidence type="ECO:0000256" key="2">
    <source>
        <dbReference type="ARBA" id="ARBA00022448"/>
    </source>
</evidence>
<dbReference type="HOGENOM" id="CLU_051834_0_0_10"/>
<keyword evidence="3" id="KW-1134">Transmembrane beta strand</keyword>
<keyword evidence="8" id="KW-0998">Cell outer membrane</keyword>
<evidence type="ECO:0000256" key="1">
    <source>
        <dbReference type="ARBA" id="ARBA00004571"/>
    </source>
</evidence>
<dbReference type="InterPro" id="IPR006664">
    <property type="entry name" value="OMP_bac"/>
</dbReference>
<feature type="domain" description="OmpA-like" evidence="11">
    <location>
        <begin position="301"/>
        <end position="411"/>
    </location>
</feature>
<dbReference type="SUPFAM" id="SSF103088">
    <property type="entry name" value="OmpA-like"/>
    <property type="match status" value="1"/>
</dbReference>
<dbReference type="InterPro" id="IPR011250">
    <property type="entry name" value="OMP/PagP_B-barrel"/>
</dbReference>
<keyword evidence="10" id="KW-0732">Signal</keyword>
<dbReference type="SUPFAM" id="SSF56925">
    <property type="entry name" value="OMPA-like"/>
    <property type="match status" value="1"/>
</dbReference>
<dbReference type="InterPro" id="IPR050330">
    <property type="entry name" value="Bact_OuterMem_StrucFunc"/>
</dbReference>
<dbReference type="PATRIC" id="fig|693979.3.peg.3401"/>
<evidence type="ECO:0000259" key="11">
    <source>
        <dbReference type="PROSITE" id="PS51123"/>
    </source>
</evidence>
<evidence type="ECO:0000256" key="6">
    <source>
        <dbReference type="ARBA" id="ARBA00023114"/>
    </source>
</evidence>
<evidence type="ECO:0000313" key="13">
    <source>
        <dbReference type="Proteomes" id="UP000008630"/>
    </source>
</evidence>
<dbReference type="InterPro" id="IPR006665">
    <property type="entry name" value="OmpA-like"/>
</dbReference>
<evidence type="ECO:0000256" key="5">
    <source>
        <dbReference type="ARBA" id="ARBA00023065"/>
    </source>
</evidence>
<dbReference type="eggNOG" id="COG2885">
    <property type="taxonomic scope" value="Bacteria"/>
</dbReference>
<dbReference type="PANTHER" id="PTHR30329">
    <property type="entry name" value="STATOR ELEMENT OF FLAGELLAR MOTOR COMPLEX"/>
    <property type="match status" value="1"/>
</dbReference>
<dbReference type="Gene3D" id="3.30.1330.60">
    <property type="entry name" value="OmpA-like domain"/>
    <property type="match status" value="1"/>
</dbReference>
<dbReference type="PRINTS" id="PR01021">
    <property type="entry name" value="OMPADOMAIN"/>
</dbReference>
<dbReference type="GO" id="GO:0009279">
    <property type="term" value="C:cell outer membrane"/>
    <property type="evidence" value="ECO:0007669"/>
    <property type="project" value="UniProtKB-SubCell"/>
</dbReference>
<dbReference type="STRING" id="693979.Bache_3240"/>
<comment type="subcellular location">
    <subcellularLocation>
        <location evidence="1">Cell outer membrane</location>
        <topology evidence="1">Multi-pass membrane protein</topology>
    </subcellularLocation>
</comment>
<evidence type="ECO:0000256" key="10">
    <source>
        <dbReference type="SAM" id="SignalP"/>
    </source>
</evidence>